<evidence type="ECO:0000256" key="1">
    <source>
        <dbReference type="SAM" id="MobiDB-lite"/>
    </source>
</evidence>
<organism evidence="2 3">
    <name type="scientific">Streptomyces ziwulingensis</name>
    <dbReference type="NCBI Taxonomy" id="1045501"/>
    <lineage>
        <taxon>Bacteria</taxon>
        <taxon>Bacillati</taxon>
        <taxon>Actinomycetota</taxon>
        <taxon>Actinomycetes</taxon>
        <taxon>Kitasatosporales</taxon>
        <taxon>Streptomycetaceae</taxon>
        <taxon>Streptomyces</taxon>
    </lineage>
</organism>
<dbReference type="RefSeq" id="WP_345620584.1">
    <property type="nucleotide sequence ID" value="NZ_BAABIG010000030.1"/>
</dbReference>
<feature type="region of interest" description="Disordered" evidence="1">
    <location>
        <begin position="94"/>
        <end position="116"/>
    </location>
</feature>
<dbReference type="Pfam" id="PF14440">
    <property type="entry name" value="XOO_2897-deam"/>
    <property type="match status" value="1"/>
</dbReference>
<dbReference type="EMBL" id="BAABIG010000030">
    <property type="protein sequence ID" value="GAA4802490.1"/>
    <property type="molecule type" value="Genomic_DNA"/>
</dbReference>
<name>A0ABP9BYS8_9ACTN</name>
<dbReference type="InterPro" id="IPR025851">
    <property type="entry name" value="SUKH-4"/>
</dbReference>
<keyword evidence="3" id="KW-1185">Reference proteome</keyword>
<proteinExistence type="predicted"/>
<accession>A0ABP9BYS8</accession>
<reference evidence="3" key="1">
    <citation type="journal article" date="2019" name="Int. J. Syst. Evol. Microbiol.">
        <title>The Global Catalogue of Microorganisms (GCM) 10K type strain sequencing project: providing services to taxonomists for standard genome sequencing and annotation.</title>
        <authorList>
            <consortium name="The Broad Institute Genomics Platform"/>
            <consortium name="The Broad Institute Genome Sequencing Center for Infectious Disease"/>
            <person name="Wu L."/>
            <person name="Ma J."/>
        </authorList>
    </citation>
    <scope>NUCLEOTIDE SEQUENCE [LARGE SCALE GENOMIC DNA]</scope>
    <source>
        <strain evidence="3">JCM 18081</strain>
    </source>
</reference>
<dbReference type="InterPro" id="IPR032722">
    <property type="entry name" value="Deaminase_XOO_2897"/>
</dbReference>
<gene>
    <name evidence="2" type="ORF">GCM10023220_34440</name>
</gene>
<dbReference type="Proteomes" id="UP001501265">
    <property type="component" value="Unassembled WGS sequence"/>
</dbReference>
<protein>
    <recommendedName>
        <fullName evidence="4">Nucleic acid/nucleotide deaminase of polymorphic system toxin</fullName>
    </recommendedName>
</protein>
<feature type="compositionally biased region" description="Basic and acidic residues" evidence="1">
    <location>
        <begin position="94"/>
        <end position="107"/>
    </location>
</feature>
<evidence type="ECO:0000313" key="2">
    <source>
        <dbReference type="EMBL" id="GAA4802490.1"/>
    </source>
</evidence>
<dbReference type="Pfam" id="PF14435">
    <property type="entry name" value="SUKH-4"/>
    <property type="match status" value="1"/>
</dbReference>
<evidence type="ECO:0000313" key="3">
    <source>
        <dbReference type="Proteomes" id="UP001501265"/>
    </source>
</evidence>
<comment type="caution">
    <text evidence="2">The sequence shown here is derived from an EMBL/GenBank/DDBJ whole genome shotgun (WGS) entry which is preliminary data.</text>
</comment>
<evidence type="ECO:0008006" key="4">
    <source>
        <dbReference type="Google" id="ProtNLM"/>
    </source>
</evidence>
<sequence length="445" mass="47945">MTSQEQALAIADRWLNPEDSVRPRREVRMREFDLGWAVWAAPAAPERDPETGERRPPAEVGDACGVVDRRTGELTLWPSVPVDEVVRMYRRKHGGDAGEGARGEEGTRAVTGPGNTAVFTYTDPASGEETTLFRTSGPGLPPAEHQAWADLRRLNVPVDAVLAVHTDLRPSLLPGGYTAELLNTFRHAQLSCSQTYGARPEVRAEGIAALVEQVESTHRIAGQQPPPRPHRVPVPVPAQVTPAEPLRDVALGHHLVEVFGQDGVRRYGADDLTVGPLPEATASTLTWAGLPADLPLFFTADRPDAPPAGGLFTDVATNLRERRSPAGEEKIAALAHLVRIGFDGVAVVAVQCRPGTGQPDGFGAVWAVDPVTAQARYLNVSAAAFARALALLATVRRRMRGLDPVAAGQEVAWLQEQLVAVDASALANAETWWSLIVEQMWHGLF</sequence>